<reference evidence="1 2" key="1">
    <citation type="submission" date="2019-07" db="EMBL/GenBank/DDBJ databases">
        <title>Whole genome shotgun sequence of Lactobacillus siliginis NBRC 101315.</title>
        <authorList>
            <person name="Hosoyama A."/>
            <person name="Uohara A."/>
            <person name="Ohji S."/>
            <person name="Ichikawa N."/>
        </authorList>
    </citation>
    <scope>NUCLEOTIDE SEQUENCE [LARGE SCALE GENOMIC DNA]</scope>
    <source>
        <strain evidence="1 2">NBRC 101315</strain>
    </source>
</reference>
<dbReference type="InterPro" id="IPR022259">
    <property type="entry name" value="Acessory_Sec_prot_Asp3"/>
</dbReference>
<dbReference type="NCBIfam" id="TIGR03711">
    <property type="entry name" value="acc_sec_asp3"/>
    <property type="match status" value="1"/>
</dbReference>
<dbReference type="RefSeq" id="WP_057811490.1">
    <property type="nucleotide sequence ID" value="NZ_BJUD01000031.1"/>
</dbReference>
<dbReference type="Proteomes" id="UP000321429">
    <property type="component" value="Unassembled WGS sequence"/>
</dbReference>
<dbReference type="EMBL" id="BJUD01000031">
    <property type="protein sequence ID" value="GEK29083.1"/>
    <property type="molecule type" value="Genomic_DNA"/>
</dbReference>
<sequence length="266" mass="29953">MDTIYVIKWRRAMENSYNYGSVVKFSQGNVQFSNILMSPGDAIHTWSSESNFEGKHWVPELPLLYSGKKYAIKLNFTAEPADSVHTRLSFFDEKHELISSTVFKEKSGTFTYPRAARSYEISLVNMNSKNLMFLQLTLGLAAIFPRFKEMTDELIDLHMMQAETTTATNDWSLKVVDKGASDVISNMYYGVNTTTIGVLGVTIAKVKTLTDVETKRLAEKVSLQIRDLLGQNCHRCTLSVTESVVQTVPSFVQALQVQLQKVGKRA</sequence>
<evidence type="ECO:0000313" key="1">
    <source>
        <dbReference type="EMBL" id="GEK29083.1"/>
    </source>
</evidence>
<comment type="caution">
    <text evidence="1">The sequence shown here is derived from an EMBL/GenBank/DDBJ whole genome shotgun (WGS) entry which is preliminary data.</text>
</comment>
<dbReference type="GO" id="GO:0015031">
    <property type="term" value="P:protein transport"/>
    <property type="evidence" value="ECO:0007669"/>
    <property type="project" value="InterPro"/>
</dbReference>
<dbReference type="Pfam" id="PF15432">
    <property type="entry name" value="Sec-ASP3"/>
    <property type="match status" value="1"/>
</dbReference>
<accession>A0A510VQ63</accession>
<dbReference type="AlphaFoldDB" id="A0A510VQ63"/>
<evidence type="ECO:0008006" key="3">
    <source>
        <dbReference type="Google" id="ProtNLM"/>
    </source>
</evidence>
<proteinExistence type="predicted"/>
<name>A0A510VQ63_9LACO</name>
<evidence type="ECO:0000313" key="2">
    <source>
        <dbReference type="Proteomes" id="UP000321429"/>
    </source>
</evidence>
<dbReference type="OrthoDB" id="2042927at2"/>
<organism evidence="1 2">
    <name type="scientific">Furfurilactobacillus siliginis</name>
    <dbReference type="NCBI Taxonomy" id="348151"/>
    <lineage>
        <taxon>Bacteria</taxon>
        <taxon>Bacillati</taxon>
        <taxon>Bacillota</taxon>
        <taxon>Bacilli</taxon>
        <taxon>Lactobacillales</taxon>
        <taxon>Lactobacillaceae</taxon>
        <taxon>Furfurilactobacillus</taxon>
    </lineage>
</organism>
<protein>
    <recommendedName>
        <fullName evidence="3">Accessory Sec system protein Asp3</fullName>
    </recommendedName>
</protein>
<gene>
    <name evidence="1" type="ORF">LSI01_13940</name>
</gene>